<proteinExistence type="predicted"/>
<dbReference type="AlphaFoldDB" id="A0A0B4WW86"/>
<accession>A0A0B4WW86</accession>
<sequence length="223" mass="24968">MDRLKKANRPTPIAMALISALPPATNHEQVQNKSQRHIRCPAYRDARRGCLASHADDPRGTEAGKLLCRQIRRRAAKLLAIVQRGKRLKDFAVKHLAYSHHAEAVGRQYFADQLVPRACPSGGQLTEDEIQSRLQGINAHFNSLRPPRLRIRIMDGQGNSLLDSGRLDPGQGFNVLVFVSRELIYRQMGIWQTAFCDTDIALKRLCHDCTSDRLEGGPSGRLS</sequence>
<gene>
    <name evidence="1" type="ORF">RGR602_CH00472</name>
</gene>
<name>A0A0B4WW86_9HYPH</name>
<dbReference type="Proteomes" id="UP000031368">
    <property type="component" value="Chromosome"/>
</dbReference>
<evidence type="ECO:0000313" key="1">
    <source>
        <dbReference type="EMBL" id="AJD39839.1"/>
    </source>
</evidence>
<keyword evidence="2" id="KW-1185">Reference proteome</keyword>
<protein>
    <submittedName>
        <fullName evidence="1">Uncharacterized protein</fullName>
    </submittedName>
</protein>
<dbReference type="KEGG" id="rga:RGR602_CH00472"/>
<dbReference type="EMBL" id="CP006877">
    <property type="protein sequence ID" value="AJD39839.1"/>
    <property type="molecule type" value="Genomic_DNA"/>
</dbReference>
<organism evidence="1 2">
    <name type="scientific">Rhizobium gallicum bv. gallicum R602sp</name>
    <dbReference type="NCBI Taxonomy" id="1041138"/>
    <lineage>
        <taxon>Bacteria</taxon>
        <taxon>Pseudomonadati</taxon>
        <taxon>Pseudomonadota</taxon>
        <taxon>Alphaproteobacteria</taxon>
        <taxon>Hyphomicrobiales</taxon>
        <taxon>Rhizobiaceae</taxon>
        <taxon>Rhizobium/Agrobacterium group</taxon>
        <taxon>Rhizobium</taxon>
    </lineage>
</organism>
<reference evidence="1 2" key="1">
    <citation type="submission" date="2013-11" db="EMBL/GenBank/DDBJ databases">
        <title>Complete genome sequence of Rhizobium gallicum bv. gallicum R602.</title>
        <authorList>
            <person name="Bustos P."/>
            <person name="Santamaria R.I."/>
            <person name="Lozano L."/>
            <person name="Acosta J.L."/>
            <person name="Ormeno-Orrillo E."/>
            <person name="Rogel M.A."/>
            <person name="Romero D."/>
            <person name="Cevallos M.A."/>
            <person name="Martinez-Romero E."/>
            <person name="Gonzalez V."/>
        </authorList>
    </citation>
    <scope>NUCLEOTIDE SEQUENCE [LARGE SCALE GENOMIC DNA]</scope>
    <source>
        <strain evidence="1 2">R602</strain>
    </source>
</reference>
<dbReference type="HOGENOM" id="CLU_1239325_0_0_5"/>
<evidence type="ECO:0000313" key="2">
    <source>
        <dbReference type="Proteomes" id="UP000031368"/>
    </source>
</evidence>